<dbReference type="Pfam" id="PF06445">
    <property type="entry name" value="GyrI-like"/>
    <property type="match status" value="1"/>
</dbReference>
<accession>A0A921IX19</accession>
<dbReference type="InterPro" id="IPR029442">
    <property type="entry name" value="GyrI-like"/>
</dbReference>
<evidence type="ECO:0000259" key="1">
    <source>
        <dbReference type="SMART" id="SM00871"/>
    </source>
</evidence>
<protein>
    <submittedName>
        <fullName evidence="2">GyrI-like domain-containing protein</fullName>
    </submittedName>
</protein>
<reference evidence="2" key="2">
    <citation type="submission" date="2021-09" db="EMBL/GenBank/DDBJ databases">
        <authorList>
            <person name="Gilroy R."/>
        </authorList>
    </citation>
    <scope>NUCLEOTIDE SEQUENCE</scope>
    <source>
        <strain evidence="2">ChiHjej13B12-9602</strain>
    </source>
</reference>
<organism evidence="2 3">
    <name type="scientific">Enorma phocaeensis</name>
    <dbReference type="NCBI Taxonomy" id="1871019"/>
    <lineage>
        <taxon>Bacteria</taxon>
        <taxon>Bacillati</taxon>
        <taxon>Actinomycetota</taxon>
        <taxon>Coriobacteriia</taxon>
        <taxon>Coriobacteriales</taxon>
        <taxon>Coriobacteriaceae</taxon>
        <taxon>Enorma</taxon>
    </lineage>
</organism>
<dbReference type="SMART" id="SM00871">
    <property type="entry name" value="AraC_E_bind"/>
    <property type="match status" value="1"/>
</dbReference>
<name>A0A921IX19_9ACTN</name>
<reference evidence="2" key="1">
    <citation type="journal article" date="2021" name="PeerJ">
        <title>Extensive microbial diversity within the chicken gut microbiome revealed by metagenomics and culture.</title>
        <authorList>
            <person name="Gilroy R."/>
            <person name="Ravi A."/>
            <person name="Getino M."/>
            <person name="Pursley I."/>
            <person name="Horton D.L."/>
            <person name="Alikhan N.F."/>
            <person name="Baker D."/>
            <person name="Gharbi K."/>
            <person name="Hall N."/>
            <person name="Watson M."/>
            <person name="Adriaenssens E.M."/>
            <person name="Foster-Nyarko E."/>
            <person name="Jarju S."/>
            <person name="Secka A."/>
            <person name="Antonio M."/>
            <person name="Oren A."/>
            <person name="Chaudhuri R.R."/>
            <person name="La Ragione R."/>
            <person name="Hildebrand F."/>
            <person name="Pallen M.J."/>
        </authorList>
    </citation>
    <scope>NUCLEOTIDE SEQUENCE</scope>
    <source>
        <strain evidence="2">ChiHjej13B12-9602</strain>
    </source>
</reference>
<dbReference type="Gene3D" id="3.20.80.10">
    <property type="entry name" value="Regulatory factor, effector binding domain"/>
    <property type="match status" value="1"/>
</dbReference>
<dbReference type="InterPro" id="IPR011256">
    <property type="entry name" value="Reg_factor_effector_dom_sf"/>
</dbReference>
<dbReference type="SUPFAM" id="SSF55136">
    <property type="entry name" value="Probable bacterial effector-binding domain"/>
    <property type="match status" value="1"/>
</dbReference>
<dbReference type="RefSeq" id="WP_273190854.1">
    <property type="nucleotide sequence ID" value="NZ_DYUZ01000029.1"/>
</dbReference>
<proteinExistence type="predicted"/>
<comment type="caution">
    <text evidence="2">The sequence shown here is derived from an EMBL/GenBank/DDBJ whole genome shotgun (WGS) entry which is preliminary data.</text>
</comment>
<evidence type="ECO:0000313" key="2">
    <source>
        <dbReference type="EMBL" id="HJG37829.1"/>
    </source>
</evidence>
<dbReference type="Proteomes" id="UP000753256">
    <property type="component" value="Unassembled WGS sequence"/>
</dbReference>
<dbReference type="AlphaFoldDB" id="A0A921IX19"/>
<evidence type="ECO:0000313" key="3">
    <source>
        <dbReference type="Proteomes" id="UP000753256"/>
    </source>
</evidence>
<feature type="domain" description="AraC effector-binding" evidence="1">
    <location>
        <begin position="1"/>
        <end position="166"/>
    </location>
</feature>
<dbReference type="InterPro" id="IPR010499">
    <property type="entry name" value="AraC_E-bd"/>
</dbReference>
<sequence length="170" mass="18875">MEYRIIELPAFRFAGVAARVPMQFEGENPVIEELARSITPEQRTEMHRLMGEAFDSLPHEVLNVSWDSDTNFQREEGMLTHMIGVATTVPAAEVGAGLSTLEAAAGVWAVFPSDGPFPQAMQQTTAGVYGEWLGTVPYELDGFRMFSFSNIREDGTAYSEIWVPVRRAQS</sequence>
<dbReference type="EMBL" id="DYUZ01000029">
    <property type="protein sequence ID" value="HJG37829.1"/>
    <property type="molecule type" value="Genomic_DNA"/>
</dbReference>
<gene>
    <name evidence="2" type="ORF">K8V70_08235</name>
</gene>